<reference evidence="1" key="1">
    <citation type="submission" date="2020-10" db="EMBL/GenBank/DDBJ databases">
        <authorList>
            <person name="Gilroy R."/>
        </authorList>
    </citation>
    <scope>NUCLEOTIDE SEQUENCE</scope>
    <source>
        <strain evidence="1">13766</strain>
    </source>
</reference>
<dbReference type="InterPro" id="IPR043740">
    <property type="entry name" value="DUF5685"/>
</dbReference>
<evidence type="ECO:0000313" key="2">
    <source>
        <dbReference type="Proteomes" id="UP000824140"/>
    </source>
</evidence>
<dbReference type="Proteomes" id="UP000824140">
    <property type="component" value="Unassembled WGS sequence"/>
</dbReference>
<reference evidence="1" key="2">
    <citation type="journal article" date="2021" name="PeerJ">
        <title>Extensive microbial diversity within the chicken gut microbiome revealed by metagenomics and culture.</title>
        <authorList>
            <person name="Gilroy R."/>
            <person name="Ravi A."/>
            <person name="Getino M."/>
            <person name="Pursley I."/>
            <person name="Horton D.L."/>
            <person name="Alikhan N.F."/>
            <person name="Baker D."/>
            <person name="Gharbi K."/>
            <person name="Hall N."/>
            <person name="Watson M."/>
            <person name="Adriaenssens E.M."/>
            <person name="Foster-Nyarko E."/>
            <person name="Jarju S."/>
            <person name="Secka A."/>
            <person name="Antonio M."/>
            <person name="Oren A."/>
            <person name="Chaudhuri R.R."/>
            <person name="La Ragione R."/>
            <person name="Hildebrand F."/>
            <person name="Pallen M.J."/>
        </authorList>
    </citation>
    <scope>NUCLEOTIDE SEQUENCE</scope>
    <source>
        <strain evidence="1">13766</strain>
    </source>
</reference>
<comment type="caution">
    <text evidence="1">The sequence shown here is derived from an EMBL/GenBank/DDBJ whole genome shotgun (WGS) entry which is preliminary data.</text>
</comment>
<proteinExistence type="predicted"/>
<evidence type="ECO:0000313" key="1">
    <source>
        <dbReference type="EMBL" id="HIS93572.1"/>
    </source>
</evidence>
<protein>
    <submittedName>
        <fullName evidence="1">Uncharacterized protein</fullName>
    </submittedName>
</protein>
<dbReference type="AlphaFoldDB" id="A0A9D1G233"/>
<name>A0A9D1G233_9FIRM</name>
<dbReference type="Pfam" id="PF18937">
    <property type="entry name" value="DUF5685"/>
    <property type="match status" value="1"/>
</dbReference>
<gene>
    <name evidence="1" type="ORF">IAA84_11190</name>
</gene>
<accession>A0A9D1G233</accession>
<sequence>MFGYVTINKDALSAEEYQRFRAQYCGLCHVLAQRYGKVGRAVLSYDMAFLSALLASLYEPEERAGEERCGARPAKPHAYVFSEATEYAADMNIALAYHVCADHAKDDKSASARAQMKLLAKPYARVKELHPETCAAIEACIAAIAEIERDPAAGLDAPANETGQLLGAVYAWKDDLWAPTLHDMGAALGRFIYVMDAYDDLAADEKRGRFNPLLALRGRSDFEEMCKKILVLHIAECAREFEKLPIVNDVNVLKNVLYSGVWTKYAYLQKRKEEKQ</sequence>
<organism evidence="1 2">
    <name type="scientific">Candidatus Alectryocaccomicrobium excrementavium</name>
    <dbReference type="NCBI Taxonomy" id="2840668"/>
    <lineage>
        <taxon>Bacteria</taxon>
        <taxon>Bacillati</taxon>
        <taxon>Bacillota</taxon>
        <taxon>Clostridia</taxon>
        <taxon>Candidatus Alectryocaccomicrobium</taxon>
    </lineage>
</organism>
<dbReference type="EMBL" id="DVJN01000215">
    <property type="protein sequence ID" value="HIS93572.1"/>
    <property type="molecule type" value="Genomic_DNA"/>
</dbReference>